<dbReference type="GO" id="GO:0003676">
    <property type="term" value="F:nucleic acid binding"/>
    <property type="evidence" value="ECO:0007669"/>
    <property type="project" value="InterPro"/>
</dbReference>
<dbReference type="Gene3D" id="3.30.420.10">
    <property type="entry name" value="Ribonuclease H-like superfamily/Ribonuclease H"/>
    <property type="match status" value="1"/>
</dbReference>
<evidence type="ECO:0000256" key="1">
    <source>
        <dbReference type="SAM" id="MobiDB-lite"/>
    </source>
</evidence>
<protein>
    <submittedName>
        <fullName evidence="3">Transposase</fullName>
    </submittedName>
</protein>
<evidence type="ECO:0000259" key="2">
    <source>
        <dbReference type="PROSITE" id="PS50994"/>
    </source>
</evidence>
<dbReference type="InterPro" id="IPR001584">
    <property type="entry name" value="Integrase_cat-core"/>
</dbReference>
<reference evidence="5 6" key="1">
    <citation type="journal article" date="2020" name="Front. Microbiol.">
        <title>Genetic Organization of the aprX-lipA2 Operon Affects the Proteolytic Potential of Pseudomonas Species in Milk.</title>
        <authorList>
            <person name="Maier C."/>
            <person name="Huptas C."/>
            <person name="von Neubeck M."/>
            <person name="Scherer S."/>
            <person name="Wenning M."/>
            <person name="Lucking G."/>
        </authorList>
    </citation>
    <scope>NUCLEOTIDE SEQUENCE [LARGE SCALE GENOMIC DNA]</scope>
    <source>
        <strain evidence="4 6">WS 5404</strain>
        <strain evidence="3 5">WS 5405</strain>
    </source>
</reference>
<dbReference type="GO" id="GO:0015074">
    <property type="term" value="P:DNA integration"/>
    <property type="evidence" value="ECO:0007669"/>
    <property type="project" value="InterPro"/>
</dbReference>
<feature type="domain" description="Integrase catalytic" evidence="2">
    <location>
        <begin position="241"/>
        <end position="443"/>
    </location>
</feature>
<sequence>MNKTNTHEEKPQAFVPDRARVSLERNAFVRYGEDVYRINQVLDFKTVVGIDVYSGRASALPVEGLKPVAQERLDGLYVNYDTESITEEQWAIAKKRFEAIEPLLGDVVRTKVEIKARAMLYQVDSATIYRWMDRYKSWGELLALIPRKRGWQAGTVRIPAEADALIDEVIHDYYLSKTRPTVSKAVSEFRIRAEARGVPMVAESTIRQRIGRITDKQFLRGRGFADKARNAYTPSPGAFPGAEYPLAVVQIDHTPIDVMVVDDVHRKSIGRLWLTLAIDVHSRMITGYYLAIDAPSVISVAMCVAHSIIPKEEWLLAHGIEGDWPVWGFPRILHSDNGADFRSESLRRSCSNYGIENRFRPIKRPKYGGHIERLMGKFMQAIHGLPGTTFSNIQQREGIDSDAQAALTVSEFEVWLVREILKYNAKYHSKIFMSPLHKWNVGIFGGRDDAPAIGMPPRPADAFTIQRDFLPAYERTVQHYGVELDVTYYSEALRPWINAKDESGKTRKFIFRRDPRDISQLWFYDPHLKQYFKIPVANQSFPATSVWEFRAAKKQAVERGLANIDDDLIKRLIMENRELVESAKTHTKKTRRLAQRQKIHQTNKTPAAPVPLEPKTIVPRDLLGLLDDMDEVFEEIL</sequence>
<accession>A0A7Y1QB91</accession>
<dbReference type="Proteomes" id="UP000586252">
    <property type="component" value="Unassembled WGS sequence"/>
</dbReference>
<feature type="region of interest" description="Disordered" evidence="1">
    <location>
        <begin position="584"/>
        <end position="612"/>
    </location>
</feature>
<dbReference type="Proteomes" id="UP000535954">
    <property type="component" value="Unassembled WGS sequence"/>
</dbReference>
<evidence type="ECO:0000313" key="5">
    <source>
        <dbReference type="Proteomes" id="UP000535954"/>
    </source>
</evidence>
<name>A0A7Y1QB91_9PSED</name>
<evidence type="ECO:0000313" key="3">
    <source>
        <dbReference type="EMBL" id="NNA73773.1"/>
    </source>
</evidence>
<evidence type="ECO:0000313" key="4">
    <source>
        <dbReference type="EMBL" id="NNA83127.1"/>
    </source>
</evidence>
<dbReference type="InterPro" id="IPR015378">
    <property type="entry name" value="Transposase-like_Mu_C"/>
</dbReference>
<dbReference type="EMBL" id="JAAQYH010000007">
    <property type="protein sequence ID" value="NNA73773.1"/>
    <property type="molecule type" value="Genomic_DNA"/>
</dbReference>
<dbReference type="RefSeq" id="WP_057712107.1">
    <property type="nucleotide sequence ID" value="NZ_JAAQYH010000007.1"/>
</dbReference>
<feature type="compositionally biased region" description="Basic residues" evidence="1">
    <location>
        <begin position="585"/>
        <end position="601"/>
    </location>
</feature>
<organism evidence="3 5">
    <name type="scientific">Pseudomonas lactis</name>
    <dbReference type="NCBI Taxonomy" id="1615674"/>
    <lineage>
        <taxon>Bacteria</taxon>
        <taxon>Pseudomonadati</taxon>
        <taxon>Pseudomonadota</taxon>
        <taxon>Gammaproteobacteria</taxon>
        <taxon>Pseudomonadales</taxon>
        <taxon>Pseudomonadaceae</taxon>
        <taxon>Pseudomonas</taxon>
    </lineage>
</organism>
<proteinExistence type="predicted"/>
<dbReference type="AlphaFoldDB" id="A0A7Y1QB91"/>
<dbReference type="PROSITE" id="PS50994">
    <property type="entry name" value="INTEGRASE"/>
    <property type="match status" value="1"/>
</dbReference>
<comment type="caution">
    <text evidence="3">The sequence shown here is derived from an EMBL/GenBank/DDBJ whole genome shotgun (WGS) entry which is preliminary data.</text>
</comment>
<evidence type="ECO:0000313" key="6">
    <source>
        <dbReference type="Proteomes" id="UP000586252"/>
    </source>
</evidence>
<dbReference type="SUPFAM" id="SSF53098">
    <property type="entry name" value="Ribonuclease H-like"/>
    <property type="match status" value="1"/>
</dbReference>
<dbReference type="Pfam" id="PF09299">
    <property type="entry name" value="Mu-transpos_C"/>
    <property type="match status" value="1"/>
</dbReference>
<dbReference type="InterPro" id="IPR012337">
    <property type="entry name" value="RNaseH-like_sf"/>
</dbReference>
<dbReference type="InterPro" id="IPR036397">
    <property type="entry name" value="RNaseH_sf"/>
</dbReference>
<dbReference type="GeneID" id="45736480"/>
<gene>
    <name evidence="3" type="ORF">HBO13_14100</name>
    <name evidence="4" type="ORF">HBO30_31010</name>
</gene>
<dbReference type="EMBL" id="JAAQYI010000031">
    <property type="protein sequence ID" value="NNA83127.1"/>
    <property type="molecule type" value="Genomic_DNA"/>
</dbReference>